<protein>
    <submittedName>
        <fullName evidence="11">Condensin complex subunit 3</fullName>
    </submittedName>
</protein>
<evidence type="ECO:0000256" key="2">
    <source>
        <dbReference type="ARBA" id="ARBA00006533"/>
    </source>
</evidence>
<comment type="subcellular location">
    <subcellularLocation>
        <location evidence="1">Chromosome</location>
    </subcellularLocation>
</comment>
<feature type="domain" description="Nuclear condensin complex subunit 3 C-terminal" evidence="9">
    <location>
        <begin position="551"/>
        <end position="856"/>
    </location>
</feature>
<dbReference type="InterPro" id="IPR011989">
    <property type="entry name" value="ARM-like"/>
</dbReference>
<dbReference type="Proteomes" id="UP000694920">
    <property type="component" value="Unplaced"/>
</dbReference>
<evidence type="ECO:0000256" key="1">
    <source>
        <dbReference type="ARBA" id="ARBA00004286"/>
    </source>
</evidence>
<organism evidence="10 11">
    <name type="scientific">Cephus cinctus</name>
    <name type="common">Wheat stem sawfly</name>
    <dbReference type="NCBI Taxonomy" id="211228"/>
    <lineage>
        <taxon>Eukaryota</taxon>
        <taxon>Metazoa</taxon>
        <taxon>Ecdysozoa</taxon>
        <taxon>Arthropoda</taxon>
        <taxon>Hexapoda</taxon>
        <taxon>Insecta</taxon>
        <taxon>Pterygota</taxon>
        <taxon>Neoptera</taxon>
        <taxon>Endopterygota</taxon>
        <taxon>Hymenoptera</taxon>
        <taxon>Cephoidea</taxon>
        <taxon>Cephidae</taxon>
        <taxon>Cephus</taxon>
    </lineage>
</organism>
<evidence type="ECO:0000256" key="6">
    <source>
        <dbReference type="ARBA" id="ARBA00023067"/>
    </source>
</evidence>
<keyword evidence="10" id="KW-1185">Reference proteome</keyword>
<dbReference type="GO" id="GO:0000796">
    <property type="term" value="C:condensin complex"/>
    <property type="evidence" value="ECO:0007669"/>
    <property type="project" value="InterPro"/>
</dbReference>
<dbReference type="GO" id="GO:0007076">
    <property type="term" value="P:mitotic chromosome condensation"/>
    <property type="evidence" value="ECO:0007669"/>
    <property type="project" value="InterPro"/>
</dbReference>
<dbReference type="KEGG" id="ccin:107262792"/>
<dbReference type="RefSeq" id="XP_015584822.1">
    <property type="nucleotide sequence ID" value="XM_015729336.2"/>
</dbReference>
<accession>A0AAJ7BGH8</accession>
<dbReference type="Gene3D" id="1.25.10.10">
    <property type="entry name" value="Leucine-rich Repeat Variant"/>
    <property type="match status" value="1"/>
</dbReference>
<dbReference type="PANTHER" id="PTHR14418">
    <property type="entry name" value="CONDENSIN COMPLEX SUBUNIT 3-RELATED"/>
    <property type="match status" value="1"/>
</dbReference>
<feature type="compositionally biased region" description="Acidic residues" evidence="8">
    <location>
        <begin position="910"/>
        <end position="924"/>
    </location>
</feature>
<comment type="similarity">
    <text evidence="2">Belongs to the CND3 (condensin subunit 3) family.</text>
</comment>
<evidence type="ECO:0000256" key="3">
    <source>
        <dbReference type="ARBA" id="ARBA00022454"/>
    </source>
</evidence>
<keyword evidence="3" id="KW-0158">Chromosome</keyword>
<dbReference type="CTD" id="36440"/>
<keyword evidence="7" id="KW-0131">Cell cycle</keyword>
<dbReference type="Pfam" id="PF12719">
    <property type="entry name" value="Cnd3"/>
    <property type="match status" value="1"/>
</dbReference>
<dbReference type="InterPro" id="IPR027165">
    <property type="entry name" value="CND3"/>
</dbReference>
<dbReference type="GO" id="GO:0000793">
    <property type="term" value="C:condensed chromosome"/>
    <property type="evidence" value="ECO:0007669"/>
    <property type="project" value="TreeGrafter"/>
</dbReference>
<dbReference type="AlphaFoldDB" id="A0AAJ7BGH8"/>
<proteinExistence type="inferred from homology"/>
<dbReference type="GO" id="GO:0051301">
    <property type="term" value="P:cell division"/>
    <property type="evidence" value="ECO:0007669"/>
    <property type="project" value="UniProtKB-KW"/>
</dbReference>
<dbReference type="GO" id="GO:0005737">
    <property type="term" value="C:cytoplasm"/>
    <property type="evidence" value="ECO:0007669"/>
    <property type="project" value="TreeGrafter"/>
</dbReference>
<evidence type="ECO:0000256" key="7">
    <source>
        <dbReference type="ARBA" id="ARBA00023306"/>
    </source>
</evidence>
<feature type="region of interest" description="Disordered" evidence="8">
    <location>
        <begin position="898"/>
        <end position="924"/>
    </location>
</feature>
<name>A0AAJ7BGH8_CEPCN</name>
<dbReference type="GeneID" id="107262792"/>
<evidence type="ECO:0000256" key="8">
    <source>
        <dbReference type="SAM" id="MobiDB-lite"/>
    </source>
</evidence>
<sequence>MSNSYKKINKFISDIFYNVQFNKTCHQNYLKKLKAYYLKVDPDVFIEYFILCLMVPLTRSEIHPHVENTLGFAAKFAVNLQSSKGDESDEDMCPFLLKLFDFLLDHHNSKDTAVRYRVCYFVNMLLNGMGENAFLEDVLCDKISANMMERLLDKSPKVRAQAVFALHRLQDPADEQCPIIKMFIFHLSKDPHAEVRKAVLTNMGKSQKTLQAALKRTRDINDTVRKIAYIFISKITVRSLTIKQREQLLSDGLKDRSEIVRDSVKKVLLPSWLQHFQGDYVNLLRALDAENAMETGILVLNTLFQADQLRNLMAQIPIDPDTKLIPHEKLQSEIVLYWRCLVDYLRRSSYTDELEEFLPELSIFCTYIREYLALLSSKEYQPWEQLTQKIILNQLFEIAKIYDLSDESGRANLKQLIFDALMTEHCSQQVTESIVKYLEVIIPDVDSRLNSLTHIISELRMPLKQQVTTQISEEELHTINMKRAKLKVKLIEVNEEEYEAIHEKDYMRAAALKEQIEDINRQINELPTGAIETTNEPVCEEKNDRETMIMCLGIMCAMMEVPSVTTLTPNLRTLMTDMALPSFDHADDTVHLLALKAVAICCLLDKELAKKHIMMFFLQFSIEQDNQDIWIMALKSIFDLLLFYGMEYFDIMQNEEENVSSNKSKNRTVKLYSNTDDTLIPESTVSETENNYLNIIKILTGLLDNANQDLRTIATEGLCKLLLNRRISSATLLSRLIILWHNPITEGDIYLRQCLCSFFNSFVVHIPDCQEMLEQAFLPTLQTLANAPDTSPLQEINPHAVAKLILSWTKPGIQKISTQTYYPHKNLTYAILAEILKLDSDIDQDVLIKSLKYLELSAEERTDKDIREAVDNVMKMIQQTDKRLMKFVQQFRMSLYEPNVDQDHQTQENSENDTDDEQMGECIN</sequence>
<dbReference type="InterPro" id="IPR025977">
    <property type="entry name" value="Cnd3_C"/>
</dbReference>
<reference evidence="11" key="1">
    <citation type="submission" date="2025-08" db="UniProtKB">
        <authorList>
            <consortium name="RefSeq"/>
        </authorList>
    </citation>
    <scope>IDENTIFICATION</scope>
</reference>
<gene>
    <name evidence="11" type="primary">LOC107262792</name>
</gene>
<keyword evidence="4" id="KW-0132">Cell division</keyword>
<evidence type="ECO:0000256" key="5">
    <source>
        <dbReference type="ARBA" id="ARBA00022776"/>
    </source>
</evidence>
<dbReference type="SUPFAM" id="SSF48371">
    <property type="entry name" value="ARM repeat"/>
    <property type="match status" value="1"/>
</dbReference>
<dbReference type="InterPro" id="IPR016024">
    <property type="entry name" value="ARM-type_fold"/>
</dbReference>
<dbReference type="PANTHER" id="PTHR14418:SF5">
    <property type="entry name" value="CONDENSIN COMPLEX SUBUNIT 3"/>
    <property type="match status" value="1"/>
</dbReference>
<evidence type="ECO:0000256" key="4">
    <source>
        <dbReference type="ARBA" id="ARBA00022618"/>
    </source>
</evidence>
<evidence type="ECO:0000259" key="9">
    <source>
        <dbReference type="Pfam" id="PF12719"/>
    </source>
</evidence>
<keyword evidence="5" id="KW-0498">Mitosis</keyword>
<keyword evidence="6" id="KW-0226">DNA condensation</keyword>
<evidence type="ECO:0000313" key="10">
    <source>
        <dbReference type="Proteomes" id="UP000694920"/>
    </source>
</evidence>
<evidence type="ECO:0000313" key="11">
    <source>
        <dbReference type="RefSeq" id="XP_015584822.1"/>
    </source>
</evidence>